<evidence type="ECO:0000313" key="1">
    <source>
        <dbReference type="EMBL" id="KXJ94619.1"/>
    </source>
</evidence>
<sequence length="104" mass="11933">MSLLGEYGLSESSTNRTRTIRVGGRLRFILQTCIVSFRQQRKHLSHMGYSLACLALLCSSSMARYDDVEFGLTQSLRGLWSERSAPHVGWTPRWREHFDLLVSL</sequence>
<proteinExistence type="predicted"/>
<evidence type="ECO:0000313" key="2">
    <source>
        <dbReference type="Proteomes" id="UP000070501"/>
    </source>
</evidence>
<protein>
    <submittedName>
        <fullName evidence="1">Uncharacterized protein</fullName>
    </submittedName>
</protein>
<feature type="non-terminal residue" evidence="1">
    <location>
        <position position="1"/>
    </location>
</feature>
<name>A0A136JBR7_9PEZI</name>
<gene>
    <name evidence="1" type="ORF">Micbo1qcDRAFT_159835</name>
</gene>
<dbReference type="InParanoid" id="A0A136JBR7"/>
<accession>A0A136JBR7</accession>
<dbReference type="AlphaFoldDB" id="A0A136JBR7"/>
<dbReference type="EMBL" id="KQ964247">
    <property type="protein sequence ID" value="KXJ94619.1"/>
    <property type="molecule type" value="Genomic_DNA"/>
</dbReference>
<keyword evidence="2" id="KW-1185">Reference proteome</keyword>
<organism evidence="1 2">
    <name type="scientific">Microdochium bolleyi</name>
    <dbReference type="NCBI Taxonomy" id="196109"/>
    <lineage>
        <taxon>Eukaryota</taxon>
        <taxon>Fungi</taxon>
        <taxon>Dikarya</taxon>
        <taxon>Ascomycota</taxon>
        <taxon>Pezizomycotina</taxon>
        <taxon>Sordariomycetes</taxon>
        <taxon>Xylariomycetidae</taxon>
        <taxon>Xylariales</taxon>
        <taxon>Microdochiaceae</taxon>
        <taxon>Microdochium</taxon>
    </lineage>
</organism>
<feature type="non-terminal residue" evidence="1">
    <location>
        <position position="104"/>
    </location>
</feature>
<reference evidence="2" key="1">
    <citation type="submission" date="2016-02" db="EMBL/GenBank/DDBJ databases">
        <title>Draft genome sequence of Microdochium bolleyi, a fungal endophyte of beachgrass.</title>
        <authorList>
            <consortium name="DOE Joint Genome Institute"/>
            <person name="David A.S."/>
            <person name="May G."/>
            <person name="Haridas S."/>
            <person name="Lim J."/>
            <person name="Wang M."/>
            <person name="Labutti K."/>
            <person name="Lipzen A."/>
            <person name="Barry K."/>
            <person name="Grigoriev I.V."/>
        </authorList>
    </citation>
    <scope>NUCLEOTIDE SEQUENCE [LARGE SCALE GENOMIC DNA]</scope>
    <source>
        <strain evidence="2">J235TASD1</strain>
    </source>
</reference>
<dbReference type="Proteomes" id="UP000070501">
    <property type="component" value="Unassembled WGS sequence"/>
</dbReference>